<organism evidence="1 2">
    <name type="scientific">Pleuronectes platessa</name>
    <name type="common">European plaice</name>
    <dbReference type="NCBI Taxonomy" id="8262"/>
    <lineage>
        <taxon>Eukaryota</taxon>
        <taxon>Metazoa</taxon>
        <taxon>Chordata</taxon>
        <taxon>Craniata</taxon>
        <taxon>Vertebrata</taxon>
        <taxon>Euteleostomi</taxon>
        <taxon>Actinopterygii</taxon>
        <taxon>Neopterygii</taxon>
        <taxon>Teleostei</taxon>
        <taxon>Neoteleostei</taxon>
        <taxon>Acanthomorphata</taxon>
        <taxon>Carangaria</taxon>
        <taxon>Pleuronectiformes</taxon>
        <taxon>Pleuronectoidei</taxon>
        <taxon>Pleuronectidae</taxon>
        <taxon>Pleuronectes</taxon>
    </lineage>
</organism>
<gene>
    <name evidence="1" type="ORF">PLEPLA_LOCUS11247</name>
</gene>
<dbReference type="EMBL" id="CADEAL010000648">
    <property type="protein sequence ID" value="CAB1423328.1"/>
    <property type="molecule type" value="Genomic_DNA"/>
</dbReference>
<dbReference type="AlphaFoldDB" id="A0A9N7U4Q6"/>
<comment type="caution">
    <text evidence="1">The sequence shown here is derived from an EMBL/GenBank/DDBJ whole genome shotgun (WGS) entry which is preliminary data.</text>
</comment>
<name>A0A9N7U4Q6_PLEPL</name>
<keyword evidence="2" id="KW-1185">Reference proteome</keyword>
<accession>A0A9N7U4Q6</accession>
<reference evidence="1" key="1">
    <citation type="submission" date="2020-03" db="EMBL/GenBank/DDBJ databases">
        <authorList>
            <person name="Weist P."/>
        </authorList>
    </citation>
    <scope>NUCLEOTIDE SEQUENCE</scope>
</reference>
<proteinExistence type="predicted"/>
<protein>
    <submittedName>
        <fullName evidence="1">Uncharacterized protein</fullName>
    </submittedName>
</protein>
<evidence type="ECO:0000313" key="2">
    <source>
        <dbReference type="Proteomes" id="UP001153269"/>
    </source>
</evidence>
<evidence type="ECO:0000313" key="1">
    <source>
        <dbReference type="EMBL" id="CAB1423328.1"/>
    </source>
</evidence>
<sequence>MQLHDENPQSSSRTGLSRFSWSHILSTALPWEPDAAKKDGAPFFCVYEIKGKGKRKKEEWEGIQWVWTDCNRKLSTTSFQAPERPAGSGGPRGDFVPCRRLVWETEDDQ</sequence>
<dbReference type="Proteomes" id="UP001153269">
    <property type="component" value="Unassembled WGS sequence"/>
</dbReference>